<proteinExistence type="inferred from homology"/>
<dbReference type="NCBIfam" id="NF002586">
    <property type="entry name" value="PRK02237.1"/>
    <property type="match status" value="1"/>
</dbReference>
<dbReference type="SUPFAM" id="SSF103481">
    <property type="entry name" value="Multidrug resistance efflux transporter EmrE"/>
    <property type="match status" value="1"/>
</dbReference>
<evidence type="ECO:0000256" key="5">
    <source>
        <dbReference type="HAMAP-Rule" id="MF_00010"/>
    </source>
</evidence>
<feature type="transmembrane region" description="Helical" evidence="5">
    <location>
        <begin position="60"/>
        <end position="76"/>
    </location>
</feature>
<dbReference type="EMBL" id="JJML01000017">
    <property type="protein sequence ID" value="KGF72951.1"/>
    <property type="molecule type" value="Genomic_DNA"/>
</dbReference>
<sequence>MKSLLIFAIAALAEISGCYTFWRWLRLGNSVLWLLPGLIALVIFATALTYTETTQAGRAYAAYGGVYILMSTLWLWLIEGTQPDQGDWLGVGLCLMGTAVILLSPHRGTGRF</sequence>
<dbReference type="Pfam" id="PF02694">
    <property type="entry name" value="UPF0060"/>
    <property type="match status" value="1"/>
</dbReference>
<comment type="caution">
    <text evidence="6">The sequence shown here is derived from an EMBL/GenBank/DDBJ whole genome shotgun (WGS) entry which is preliminary data.</text>
</comment>
<dbReference type="AlphaFoldDB" id="A0A098TKY8"/>
<keyword evidence="3 5" id="KW-1133">Transmembrane helix</keyword>
<keyword evidence="1 5" id="KW-1003">Cell membrane</keyword>
<evidence type="ECO:0000313" key="7">
    <source>
        <dbReference type="Proteomes" id="UP000030170"/>
    </source>
</evidence>
<dbReference type="OrthoDB" id="123240at2"/>
<keyword evidence="7" id="KW-1185">Reference proteome</keyword>
<dbReference type="InterPro" id="IPR037185">
    <property type="entry name" value="EmrE-like"/>
</dbReference>
<dbReference type="InterPro" id="IPR003844">
    <property type="entry name" value="UPF0060"/>
</dbReference>
<accession>A0A098TKY8</accession>
<gene>
    <name evidence="6" type="ORF">DO97_04530</name>
</gene>
<organism evidence="6 7">
    <name type="scientific">Neosynechococcus sphagnicola sy1</name>
    <dbReference type="NCBI Taxonomy" id="1497020"/>
    <lineage>
        <taxon>Bacteria</taxon>
        <taxon>Bacillati</taxon>
        <taxon>Cyanobacteriota</taxon>
        <taxon>Cyanophyceae</taxon>
        <taxon>Neosynechococcales</taxon>
        <taxon>Neosynechococcaceae</taxon>
        <taxon>Neosynechococcus</taxon>
    </lineage>
</organism>
<keyword evidence="2 5" id="KW-0812">Transmembrane</keyword>
<evidence type="ECO:0000256" key="1">
    <source>
        <dbReference type="ARBA" id="ARBA00022475"/>
    </source>
</evidence>
<dbReference type="PANTHER" id="PTHR36116:SF1">
    <property type="entry name" value="UPF0060 MEMBRANE PROTEIN YNFA"/>
    <property type="match status" value="1"/>
</dbReference>
<reference evidence="6 7" key="1">
    <citation type="journal article" date="2014" name="Mol. Ecol.">
        <title>Evolution of Synechococcus.</title>
        <authorList>
            <person name="Dvorak P."/>
            <person name="Casamatta D."/>
            <person name="Hasler P."/>
            <person name="Poulickova A."/>
            <person name="Ondrej V."/>
            <person name="Sanges R."/>
        </authorList>
    </citation>
    <scope>NUCLEOTIDE SEQUENCE [LARGE SCALE GENOMIC DNA]</scope>
    <source>
        <strain evidence="6 7">CAUP A 1101</strain>
    </source>
</reference>
<evidence type="ECO:0000313" key="6">
    <source>
        <dbReference type="EMBL" id="KGF72951.1"/>
    </source>
</evidence>
<dbReference type="HAMAP" id="MF_00010">
    <property type="entry name" value="UPF0060"/>
    <property type="match status" value="1"/>
</dbReference>
<feature type="transmembrane region" description="Helical" evidence="5">
    <location>
        <begin position="88"/>
        <end position="105"/>
    </location>
</feature>
<protein>
    <submittedName>
        <fullName evidence="6">Membrane protein</fullName>
    </submittedName>
</protein>
<dbReference type="PANTHER" id="PTHR36116">
    <property type="entry name" value="UPF0060 MEMBRANE PROTEIN YNFA"/>
    <property type="match status" value="1"/>
</dbReference>
<evidence type="ECO:0000256" key="2">
    <source>
        <dbReference type="ARBA" id="ARBA00022692"/>
    </source>
</evidence>
<evidence type="ECO:0000256" key="3">
    <source>
        <dbReference type="ARBA" id="ARBA00022989"/>
    </source>
</evidence>
<comment type="similarity">
    <text evidence="5">Belongs to the UPF0060 family.</text>
</comment>
<dbReference type="RefSeq" id="WP_036532674.1">
    <property type="nucleotide sequence ID" value="NZ_JJML01000017.1"/>
</dbReference>
<feature type="transmembrane region" description="Helical" evidence="5">
    <location>
        <begin position="27"/>
        <end position="48"/>
    </location>
</feature>
<dbReference type="Proteomes" id="UP000030170">
    <property type="component" value="Unassembled WGS sequence"/>
</dbReference>
<dbReference type="Gene3D" id="1.10.3730.20">
    <property type="match status" value="1"/>
</dbReference>
<keyword evidence="4 5" id="KW-0472">Membrane</keyword>
<dbReference type="GO" id="GO:0005886">
    <property type="term" value="C:plasma membrane"/>
    <property type="evidence" value="ECO:0007669"/>
    <property type="project" value="UniProtKB-SubCell"/>
</dbReference>
<comment type="subcellular location">
    <subcellularLocation>
        <location evidence="5">Cell membrane</location>
        <topology evidence="5">Multi-pass membrane protein</topology>
    </subcellularLocation>
</comment>
<evidence type="ECO:0000256" key="4">
    <source>
        <dbReference type="ARBA" id="ARBA00023136"/>
    </source>
</evidence>
<name>A0A098TKY8_9CYAN</name>